<dbReference type="RefSeq" id="WP_058622436.1">
    <property type="nucleotide sequence ID" value="NZ_LDRT01000010.1"/>
</dbReference>
<accession>A0A147F0V1</accession>
<evidence type="ECO:0000313" key="3">
    <source>
        <dbReference type="Proteomes" id="UP000075025"/>
    </source>
</evidence>
<name>A0A147F0V1_MICTE</name>
<gene>
    <name evidence="2" type="ORF">NS220_02015</name>
</gene>
<evidence type="ECO:0000313" key="2">
    <source>
        <dbReference type="EMBL" id="KTR96473.1"/>
    </source>
</evidence>
<feature type="transmembrane region" description="Helical" evidence="1">
    <location>
        <begin position="44"/>
        <end position="63"/>
    </location>
</feature>
<dbReference type="InterPro" id="IPR020109">
    <property type="entry name" value="Holin_r1t"/>
</dbReference>
<keyword evidence="1" id="KW-0472">Membrane</keyword>
<protein>
    <recommendedName>
        <fullName evidence="4">Holin</fullName>
    </recommendedName>
</protein>
<keyword evidence="1" id="KW-1133">Transmembrane helix</keyword>
<organism evidence="2 3">
    <name type="scientific">Microbacterium testaceum</name>
    <name type="common">Aureobacterium testaceum</name>
    <name type="synonym">Brevibacterium testaceum</name>
    <dbReference type="NCBI Taxonomy" id="2033"/>
    <lineage>
        <taxon>Bacteria</taxon>
        <taxon>Bacillati</taxon>
        <taxon>Actinomycetota</taxon>
        <taxon>Actinomycetes</taxon>
        <taxon>Micrococcales</taxon>
        <taxon>Microbacteriaceae</taxon>
        <taxon>Microbacterium</taxon>
    </lineage>
</organism>
<feature type="transmembrane region" description="Helical" evidence="1">
    <location>
        <begin position="104"/>
        <end position="124"/>
    </location>
</feature>
<feature type="transmembrane region" description="Helical" evidence="1">
    <location>
        <begin position="20"/>
        <end position="37"/>
    </location>
</feature>
<dbReference type="Pfam" id="PF16945">
    <property type="entry name" value="Phage_r1t_holin"/>
    <property type="match status" value="1"/>
</dbReference>
<dbReference type="OrthoDB" id="5074562at2"/>
<evidence type="ECO:0008006" key="4">
    <source>
        <dbReference type="Google" id="ProtNLM"/>
    </source>
</evidence>
<proteinExistence type="predicted"/>
<evidence type="ECO:0000256" key="1">
    <source>
        <dbReference type="SAM" id="Phobius"/>
    </source>
</evidence>
<dbReference type="PATRIC" id="fig|2033.6.peg.77"/>
<dbReference type="AlphaFoldDB" id="A0A147F0V1"/>
<dbReference type="Proteomes" id="UP000075025">
    <property type="component" value="Unassembled WGS sequence"/>
</dbReference>
<sequence>MNLSNLTNPTWWADAGKRAAYTALAVAVPYLGASLLAEIPWVTVLLTAALAFVASIVTSLAGLPEVEGVNLPWWLAAVERVVKTFAQSLAAGFVGATLITEVDWAFVLQAALIAALGSLLRLILVTLPADPSRQTVNLQVGEYRIENVVQPVDPHNPSQFRDTGAHNQP</sequence>
<reference evidence="2 3" key="1">
    <citation type="journal article" date="2016" name="Front. Microbiol.">
        <title>Genomic Resource of Rice Seed Associated Bacteria.</title>
        <authorList>
            <person name="Midha S."/>
            <person name="Bansal K."/>
            <person name="Sharma S."/>
            <person name="Kumar N."/>
            <person name="Patil P.P."/>
            <person name="Chaudhry V."/>
            <person name="Patil P.B."/>
        </authorList>
    </citation>
    <scope>NUCLEOTIDE SEQUENCE [LARGE SCALE GENOMIC DNA]</scope>
    <source>
        <strain evidence="2 3">NS220</strain>
    </source>
</reference>
<comment type="caution">
    <text evidence="2">The sequence shown here is derived from an EMBL/GenBank/DDBJ whole genome shotgun (WGS) entry which is preliminary data.</text>
</comment>
<keyword evidence="1" id="KW-0812">Transmembrane</keyword>
<dbReference type="EMBL" id="LDRT01000010">
    <property type="protein sequence ID" value="KTR96473.1"/>
    <property type="molecule type" value="Genomic_DNA"/>
</dbReference>